<dbReference type="RefSeq" id="WP_131557345.1">
    <property type="nucleotide sequence ID" value="NZ_SJSN01000005.1"/>
</dbReference>
<comment type="pathway">
    <text evidence="2">Carotenoid biosynthesis.</text>
</comment>
<feature type="domain" description="Lycopene cyclase" evidence="9">
    <location>
        <begin position="2"/>
        <end position="95"/>
    </location>
</feature>
<evidence type="ECO:0000256" key="6">
    <source>
        <dbReference type="ARBA" id="ARBA00023136"/>
    </source>
</evidence>
<dbReference type="Proteomes" id="UP000291485">
    <property type="component" value="Unassembled WGS sequence"/>
</dbReference>
<dbReference type="NCBIfam" id="TIGR03462">
    <property type="entry name" value="CarR_dom_SF"/>
    <property type="match status" value="2"/>
</dbReference>
<dbReference type="GO" id="GO:0016872">
    <property type="term" value="F:intramolecular lyase activity"/>
    <property type="evidence" value="ECO:0007669"/>
    <property type="project" value="InterPro"/>
</dbReference>
<dbReference type="GO" id="GO:0045436">
    <property type="term" value="F:lycopene beta cyclase activity"/>
    <property type="evidence" value="ECO:0007669"/>
    <property type="project" value="UniProtKB-ARBA"/>
</dbReference>
<feature type="transmembrane region" description="Helical" evidence="8">
    <location>
        <begin position="107"/>
        <end position="127"/>
    </location>
</feature>
<sequence>MNYTYLLINIAVIFFPLVLSFDKKVHFFSKWKFVLPAIFITGGFFLIWDLLFVKLNVWSFNPDYILGLKFLGLPLEEILFFLTVPYACIFIYECLNAYFPKDSLQKYSFSVSNLLLGLCIAMLFLGYNRWYTVINFGFLFLVLGYVEYANIEFRFMYKFYRAYVVALIPFYIVNGFLTAIPVVMYNNNENLGFRVGSIPFEDHFYLMGLLLLNVYLYEFFKNRVAIKTKVA</sequence>
<evidence type="ECO:0000256" key="8">
    <source>
        <dbReference type="SAM" id="Phobius"/>
    </source>
</evidence>
<feature type="transmembrane region" description="Helical" evidence="8">
    <location>
        <begin position="78"/>
        <end position="95"/>
    </location>
</feature>
<feature type="transmembrane region" description="Helical" evidence="8">
    <location>
        <begin position="163"/>
        <end position="184"/>
    </location>
</feature>
<evidence type="ECO:0000256" key="1">
    <source>
        <dbReference type="ARBA" id="ARBA00004141"/>
    </source>
</evidence>
<dbReference type="Pfam" id="PF18916">
    <property type="entry name" value="Lycopene_cyc"/>
    <property type="match status" value="2"/>
</dbReference>
<keyword evidence="3 8" id="KW-0812">Transmembrane</keyword>
<dbReference type="GO" id="GO:0016117">
    <property type="term" value="P:carotenoid biosynthetic process"/>
    <property type="evidence" value="ECO:0007669"/>
    <property type="project" value="UniProtKB-KW"/>
</dbReference>
<name>A0A4R0P1Q4_9SPHI</name>
<keyword evidence="4" id="KW-0125">Carotenoid biosynthesis</keyword>
<feature type="transmembrane region" description="Helical" evidence="8">
    <location>
        <begin position="204"/>
        <end position="220"/>
    </location>
</feature>
<evidence type="ECO:0000256" key="2">
    <source>
        <dbReference type="ARBA" id="ARBA00004829"/>
    </source>
</evidence>
<protein>
    <submittedName>
        <fullName evidence="10">Lycopene cyclase domain-containing protein</fullName>
    </submittedName>
</protein>
<evidence type="ECO:0000256" key="4">
    <source>
        <dbReference type="ARBA" id="ARBA00022746"/>
    </source>
</evidence>
<feature type="transmembrane region" description="Helical" evidence="8">
    <location>
        <begin position="33"/>
        <end position="58"/>
    </location>
</feature>
<dbReference type="AlphaFoldDB" id="A0A4R0P1Q4"/>
<dbReference type="GO" id="GO:0016020">
    <property type="term" value="C:membrane"/>
    <property type="evidence" value="ECO:0007669"/>
    <property type="project" value="UniProtKB-SubCell"/>
</dbReference>
<comment type="caution">
    <text evidence="10">The sequence shown here is derived from an EMBL/GenBank/DDBJ whole genome shotgun (WGS) entry which is preliminary data.</text>
</comment>
<dbReference type="EMBL" id="SJSN01000005">
    <property type="protein sequence ID" value="TCD10723.1"/>
    <property type="molecule type" value="Genomic_DNA"/>
</dbReference>
<feature type="domain" description="Lycopene cyclase" evidence="9">
    <location>
        <begin position="128"/>
        <end position="220"/>
    </location>
</feature>
<keyword evidence="11" id="KW-1185">Reference proteome</keyword>
<feature type="transmembrane region" description="Helical" evidence="8">
    <location>
        <begin position="133"/>
        <end position="151"/>
    </location>
</feature>
<keyword evidence="5 8" id="KW-1133">Transmembrane helix</keyword>
<reference evidence="10 11" key="1">
    <citation type="submission" date="2019-02" db="EMBL/GenBank/DDBJ databases">
        <title>Pedobacter sp. RP-3-11 sp. nov., isolated from Arctic soil.</title>
        <authorList>
            <person name="Dahal R.H."/>
        </authorList>
    </citation>
    <scope>NUCLEOTIDE SEQUENCE [LARGE SCALE GENOMIC DNA]</scope>
    <source>
        <strain evidence="10 11">RP-3-11</strain>
    </source>
</reference>
<evidence type="ECO:0000313" key="11">
    <source>
        <dbReference type="Proteomes" id="UP000291485"/>
    </source>
</evidence>
<evidence type="ECO:0000256" key="3">
    <source>
        <dbReference type="ARBA" id="ARBA00022692"/>
    </source>
</evidence>
<proteinExistence type="predicted"/>
<evidence type="ECO:0000256" key="5">
    <source>
        <dbReference type="ARBA" id="ARBA00022989"/>
    </source>
</evidence>
<dbReference type="OrthoDB" id="5195186at2"/>
<evidence type="ECO:0000313" key="10">
    <source>
        <dbReference type="EMBL" id="TCD10723.1"/>
    </source>
</evidence>
<accession>A0A4R0P1Q4</accession>
<gene>
    <name evidence="10" type="ORF">EZ449_07485</name>
</gene>
<feature type="transmembrane region" description="Helical" evidence="8">
    <location>
        <begin position="6"/>
        <end position="21"/>
    </location>
</feature>
<evidence type="ECO:0000256" key="7">
    <source>
        <dbReference type="ARBA" id="ARBA00023235"/>
    </source>
</evidence>
<keyword evidence="6 8" id="KW-0472">Membrane</keyword>
<evidence type="ECO:0000259" key="9">
    <source>
        <dbReference type="Pfam" id="PF18916"/>
    </source>
</evidence>
<organism evidence="10 11">
    <name type="scientific">Pedobacter frigidisoli</name>
    <dbReference type="NCBI Taxonomy" id="2530455"/>
    <lineage>
        <taxon>Bacteria</taxon>
        <taxon>Pseudomonadati</taxon>
        <taxon>Bacteroidota</taxon>
        <taxon>Sphingobacteriia</taxon>
        <taxon>Sphingobacteriales</taxon>
        <taxon>Sphingobacteriaceae</taxon>
        <taxon>Pedobacter</taxon>
    </lineage>
</organism>
<dbReference type="InterPro" id="IPR017825">
    <property type="entry name" value="Lycopene_cyclase_dom"/>
</dbReference>
<comment type="subcellular location">
    <subcellularLocation>
        <location evidence="1">Membrane</location>
        <topology evidence="1">Multi-pass membrane protein</topology>
    </subcellularLocation>
</comment>
<keyword evidence="7" id="KW-0413">Isomerase</keyword>